<sequence>MTSTITLVADSIAGKHFEITFEKTADDKGLIRLETWHSNKDHRRDEASTDDVVKLFEIRCDKRRKIVFKGDLLGSSPTITCNFVDAGPETPPSVRIVIGGSFAGLSDGSKEYTLQKSSYEELKSFVMNAGFPAAT</sequence>
<evidence type="ECO:0000313" key="1">
    <source>
        <dbReference type="EMBL" id="WOJ91294.1"/>
    </source>
</evidence>
<gene>
    <name evidence="1" type="ORF">RZS28_08585</name>
</gene>
<proteinExistence type="predicted"/>
<name>A0ABZ0HY15_9HYPH</name>
<organism evidence="1 2">
    <name type="scientific">Methylocapsa polymorpha</name>
    <dbReference type="NCBI Taxonomy" id="3080828"/>
    <lineage>
        <taxon>Bacteria</taxon>
        <taxon>Pseudomonadati</taxon>
        <taxon>Pseudomonadota</taxon>
        <taxon>Alphaproteobacteria</taxon>
        <taxon>Hyphomicrobiales</taxon>
        <taxon>Beijerinckiaceae</taxon>
        <taxon>Methylocapsa</taxon>
    </lineage>
</organism>
<reference evidence="1 2" key="1">
    <citation type="submission" date="2023-10" db="EMBL/GenBank/DDBJ databases">
        <title>Novel methanotroph of the genus Methylocapsa from a subarctic wetland.</title>
        <authorList>
            <person name="Belova S.E."/>
            <person name="Oshkin I.Y."/>
            <person name="Miroshnikov K."/>
            <person name="Dedysh S.N."/>
        </authorList>
    </citation>
    <scope>NUCLEOTIDE SEQUENCE [LARGE SCALE GENOMIC DNA]</scope>
    <source>
        <strain evidence="1 2">RX1</strain>
    </source>
</reference>
<accession>A0ABZ0HY15</accession>
<protein>
    <submittedName>
        <fullName evidence="1">Uncharacterized protein</fullName>
    </submittedName>
</protein>
<evidence type="ECO:0000313" key="2">
    <source>
        <dbReference type="Proteomes" id="UP001626536"/>
    </source>
</evidence>
<keyword evidence="2" id="KW-1185">Reference proteome</keyword>
<dbReference type="RefSeq" id="WP_407340890.1">
    <property type="nucleotide sequence ID" value="NZ_CP136862.1"/>
</dbReference>
<dbReference type="Proteomes" id="UP001626536">
    <property type="component" value="Chromosome"/>
</dbReference>
<dbReference type="EMBL" id="CP136862">
    <property type="protein sequence ID" value="WOJ91294.1"/>
    <property type="molecule type" value="Genomic_DNA"/>
</dbReference>